<reference evidence="1" key="2">
    <citation type="journal article" date="2015" name="Data Brief">
        <title>Shoot transcriptome of the giant reed, Arundo donax.</title>
        <authorList>
            <person name="Barrero R.A."/>
            <person name="Guerrero F.D."/>
            <person name="Moolhuijzen P."/>
            <person name="Goolsby J.A."/>
            <person name="Tidwell J."/>
            <person name="Bellgard S.E."/>
            <person name="Bellgard M.I."/>
        </authorList>
    </citation>
    <scope>NUCLEOTIDE SEQUENCE</scope>
    <source>
        <tissue evidence="1">Shoot tissue taken approximately 20 cm above the soil surface</tissue>
    </source>
</reference>
<reference evidence="1" key="1">
    <citation type="submission" date="2014-09" db="EMBL/GenBank/DDBJ databases">
        <authorList>
            <person name="Magalhaes I.L.F."/>
            <person name="Oliveira U."/>
            <person name="Santos F.R."/>
            <person name="Vidigal T.H.D.A."/>
            <person name="Brescovit A.D."/>
            <person name="Santos A.J."/>
        </authorList>
    </citation>
    <scope>NUCLEOTIDE SEQUENCE</scope>
    <source>
        <tissue evidence="1">Shoot tissue taken approximately 20 cm above the soil surface</tissue>
    </source>
</reference>
<evidence type="ECO:0000313" key="1">
    <source>
        <dbReference type="EMBL" id="JAE21343.1"/>
    </source>
</evidence>
<dbReference type="EMBL" id="GBRH01176553">
    <property type="protein sequence ID" value="JAE21343.1"/>
    <property type="molecule type" value="Transcribed_RNA"/>
</dbReference>
<sequence>MAQCTVHNSSEVSSSPPLGTWDLFGAAFKPASL</sequence>
<proteinExistence type="predicted"/>
<organism evidence="1">
    <name type="scientific">Arundo donax</name>
    <name type="common">Giant reed</name>
    <name type="synonym">Donax arundinaceus</name>
    <dbReference type="NCBI Taxonomy" id="35708"/>
    <lineage>
        <taxon>Eukaryota</taxon>
        <taxon>Viridiplantae</taxon>
        <taxon>Streptophyta</taxon>
        <taxon>Embryophyta</taxon>
        <taxon>Tracheophyta</taxon>
        <taxon>Spermatophyta</taxon>
        <taxon>Magnoliopsida</taxon>
        <taxon>Liliopsida</taxon>
        <taxon>Poales</taxon>
        <taxon>Poaceae</taxon>
        <taxon>PACMAD clade</taxon>
        <taxon>Arundinoideae</taxon>
        <taxon>Arundineae</taxon>
        <taxon>Arundo</taxon>
    </lineage>
</organism>
<dbReference type="AlphaFoldDB" id="A0A0A9GKX0"/>
<protein>
    <submittedName>
        <fullName evidence="1">Uncharacterized protein</fullName>
    </submittedName>
</protein>
<name>A0A0A9GKX0_ARUDO</name>
<accession>A0A0A9GKX0</accession>